<feature type="region of interest" description="Disordered" evidence="1">
    <location>
        <begin position="141"/>
        <end position="170"/>
    </location>
</feature>
<feature type="region of interest" description="Disordered" evidence="1">
    <location>
        <begin position="415"/>
        <end position="479"/>
    </location>
</feature>
<feature type="compositionally biased region" description="Basic and acidic residues" evidence="1">
    <location>
        <begin position="470"/>
        <end position="479"/>
    </location>
</feature>
<protein>
    <submittedName>
        <fullName evidence="2">Uncharacterized protein</fullName>
    </submittedName>
</protein>
<dbReference type="RefSeq" id="XP_044565063.1">
    <property type="nucleotide sequence ID" value="XM_044704208.1"/>
</dbReference>
<dbReference type="Proteomes" id="UP000444721">
    <property type="component" value="Unassembled WGS sequence"/>
</dbReference>
<evidence type="ECO:0000256" key="1">
    <source>
        <dbReference type="SAM" id="MobiDB-lite"/>
    </source>
</evidence>
<dbReference type="EMBL" id="VFQX01000019">
    <property type="protein sequence ID" value="KAF0980350.1"/>
    <property type="molecule type" value="Genomic_DNA"/>
</dbReference>
<organism evidence="2 3">
    <name type="scientific">Naegleria fowleri</name>
    <name type="common">Brain eating amoeba</name>
    <dbReference type="NCBI Taxonomy" id="5763"/>
    <lineage>
        <taxon>Eukaryota</taxon>
        <taxon>Discoba</taxon>
        <taxon>Heterolobosea</taxon>
        <taxon>Tetramitia</taxon>
        <taxon>Eutetramitia</taxon>
        <taxon>Vahlkampfiidae</taxon>
        <taxon>Naegleria</taxon>
    </lineage>
</organism>
<keyword evidence="3" id="KW-1185">Reference proteome</keyword>
<evidence type="ECO:0000313" key="2">
    <source>
        <dbReference type="EMBL" id="KAF0980350.1"/>
    </source>
</evidence>
<dbReference type="GeneID" id="68120779"/>
<proteinExistence type="predicted"/>
<comment type="caution">
    <text evidence="2">The sequence shown here is derived from an EMBL/GenBank/DDBJ whole genome shotgun (WGS) entry which is preliminary data.</text>
</comment>
<feature type="compositionally biased region" description="Basic and acidic residues" evidence="1">
    <location>
        <begin position="155"/>
        <end position="167"/>
    </location>
</feature>
<sequence length="539" mass="59706">MVNFITKSRMGEGDHNFLVGGESSNQPEPEAFDKQIRKEFRVDDCIVAEFEVGSLLSKSNLFICKDRILNKKPKLNISYKDISSLKCVKKKVTFIYGTDNEQVILKCKSIESSTSIYNLVKELYHIQVGKVLETIELGEKNSQLQNETMPPRASTNEENKNDSDNKKPATGGIVAQMLGKTTMDFKVLILDQHDYRETTMSLQKQSFAYSSHEFKFSEITQFSISILPFHLQIKLDDNPKMKSITLFCRDYISFAKTLKKKHPTLEINFSPNCRASKIKGGWCNDVAILGGSESGSGQPPVIMMLKPTAGSAHKKVSSMVSPLAEAEKKLDDFTTSDKAVDQQPKEKTTSNKIDLGEVKTAPPHLRSRSVFTPNFSPSTATLRPITSVKQLSDKIESSPIVTGNTFKGSPTIVATPEKSVKSSQEPKAISDVMTPSSSSNTTEPTNEEGKMVHLNIGRAKQAKRAPRKAPSKDKNALFEKLEDASKERVIVVGSEKSSEISASTSSVLVDLDQITTHRQRKSTVSSEKDENAAEEMYTV</sequence>
<dbReference type="AlphaFoldDB" id="A0A6A5C3A7"/>
<gene>
    <name evidence="2" type="ORF">FDP41_013564</name>
</gene>
<reference evidence="2 3" key="1">
    <citation type="journal article" date="2019" name="Sci. Rep.">
        <title>Nanopore sequencing improves the draft genome of the human pathogenic amoeba Naegleria fowleri.</title>
        <authorList>
            <person name="Liechti N."/>
            <person name="Schurch N."/>
            <person name="Bruggmann R."/>
            <person name="Wittwer M."/>
        </authorList>
    </citation>
    <scope>NUCLEOTIDE SEQUENCE [LARGE SCALE GENOMIC DNA]</scope>
    <source>
        <strain evidence="2 3">ATCC 30894</strain>
    </source>
</reference>
<accession>A0A6A5C3A7</accession>
<name>A0A6A5C3A7_NAEFO</name>
<dbReference type="VEuPathDB" id="AmoebaDB:NF0019950"/>
<feature type="compositionally biased region" description="Low complexity" evidence="1">
    <location>
        <begin position="434"/>
        <end position="444"/>
    </location>
</feature>
<feature type="region of interest" description="Disordered" evidence="1">
    <location>
        <begin position="516"/>
        <end position="539"/>
    </location>
</feature>
<evidence type="ECO:0000313" key="3">
    <source>
        <dbReference type="Proteomes" id="UP000444721"/>
    </source>
</evidence>
<dbReference type="OMA" id="KIKGGWC"/>
<dbReference type="VEuPathDB" id="AmoebaDB:NfTy_028020"/>
<dbReference type="VEuPathDB" id="AmoebaDB:FDP41_013564"/>
<feature type="compositionally biased region" description="Basic residues" evidence="1">
    <location>
        <begin position="460"/>
        <end position="469"/>
    </location>
</feature>
<dbReference type="OrthoDB" id="10354651at2759"/>